<proteinExistence type="predicted"/>
<dbReference type="WBParaSite" id="MCU_005157-RA">
    <property type="protein sequence ID" value="MCU_005157-RA"/>
    <property type="gene ID" value="MCU_005157"/>
</dbReference>
<organism evidence="1">
    <name type="scientific">Mesocestoides corti</name>
    <name type="common">Flatworm</name>
    <dbReference type="NCBI Taxonomy" id="53468"/>
    <lineage>
        <taxon>Eukaryota</taxon>
        <taxon>Metazoa</taxon>
        <taxon>Spiralia</taxon>
        <taxon>Lophotrochozoa</taxon>
        <taxon>Platyhelminthes</taxon>
        <taxon>Cestoda</taxon>
        <taxon>Eucestoda</taxon>
        <taxon>Cyclophyllidea</taxon>
        <taxon>Mesocestoididae</taxon>
        <taxon>Mesocestoides</taxon>
    </lineage>
</organism>
<protein>
    <submittedName>
        <fullName evidence="1">Uncharacterized protein</fullName>
    </submittedName>
</protein>
<reference evidence="1" key="1">
    <citation type="submission" date="2019-11" db="UniProtKB">
        <authorList>
            <consortium name="WormBaseParasite"/>
        </authorList>
    </citation>
    <scope>IDENTIFICATION</scope>
</reference>
<accession>A0A5K3F322</accession>
<evidence type="ECO:0000313" key="1">
    <source>
        <dbReference type="WBParaSite" id="MCU_005157-RA"/>
    </source>
</evidence>
<sequence length="59" mass="6733">MKKTGTTEQALLTNYELEPIAKRRPYESATLAAPIITYPFSYVSTSGWLHIFLACHWNT</sequence>
<dbReference type="AlphaFoldDB" id="A0A5K3F322"/>
<name>A0A5K3F322_MESCO</name>